<evidence type="ECO:0000313" key="2">
    <source>
        <dbReference type="EMBL" id="KIW17123.1"/>
    </source>
</evidence>
<protein>
    <submittedName>
        <fullName evidence="2">Uncharacterized protein</fullName>
    </submittedName>
</protein>
<keyword evidence="3" id="KW-1185">Reference proteome</keyword>
<gene>
    <name evidence="2" type="ORF">PV08_04314</name>
</gene>
<reference evidence="2 3" key="1">
    <citation type="submission" date="2015-01" db="EMBL/GenBank/DDBJ databases">
        <title>The Genome Sequence of Exophiala spinifera CBS89968.</title>
        <authorList>
            <consortium name="The Broad Institute Genomics Platform"/>
            <person name="Cuomo C."/>
            <person name="de Hoog S."/>
            <person name="Gorbushina A."/>
            <person name="Stielow B."/>
            <person name="Teixiera M."/>
            <person name="Abouelleil A."/>
            <person name="Chapman S.B."/>
            <person name="Priest M."/>
            <person name="Young S.K."/>
            <person name="Wortman J."/>
            <person name="Nusbaum C."/>
            <person name="Birren B."/>
        </authorList>
    </citation>
    <scope>NUCLEOTIDE SEQUENCE [LARGE SCALE GENOMIC DNA]</scope>
    <source>
        <strain evidence="2 3">CBS 89968</strain>
    </source>
</reference>
<accession>A0A0D2BDU5</accession>
<dbReference type="RefSeq" id="XP_016237339.1">
    <property type="nucleotide sequence ID" value="XM_016378662.1"/>
</dbReference>
<name>A0A0D2BDU5_9EURO</name>
<proteinExistence type="predicted"/>
<dbReference type="AlphaFoldDB" id="A0A0D2BDU5"/>
<dbReference type="Proteomes" id="UP000053328">
    <property type="component" value="Unassembled WGS sequence"/>
</dbReference>
<organism evidence="2 3">
    <name type="scientific">Exophiala spinifera</name>
    <dbReference type="NCBI Taxonomy" id="91928"/>
    <lineage>
        <taxon>Eukaryota</taxon>
        <taxon>Fungi</taxon>
        <taxon>Dikarya</taxon>
        <taxon>Ascomycota</taxon>
        <taxon>Pezizomycotina</taxon>
        <taxon>Eurotiomycetes</taxon>
        <taxon>Chaetothyriomycetidae</taxon>
        <taxon>Chaetothyriales</taxon>
        <taxon>Herpotrichiellaceae</taxon>
        <taxon>Exophiala</taxon>
    </lineage>
</organism>
<sequence length="710" mass="79352">MDQSVQPDHDNGPVAEEWDQWLNSPLFISDSDLLPSQQDVVEEDPAEMQPTNANVGGLVNTSDNKEALNSGTASTQLGSLEVGFGFDDTFTLDVWFGVNNEDSCSINTFGGNTVTSGDTLSHPLVQDISEINESFTIPQEPLSQEVRGSENSAGCDLHSNQKLLGGSQLSTEPQQLTLTDSASSEPQPRGQQRANRSNTQAQNPTKFVPKAAPRKPTETDKLLGLSYQRYSLDQPKTPRRRDHKNILSLRNSRGQCIRCIYRHRKNTGAISDFLKSKTPGQKRRSVAFDVYSCFENSFWGFEEPTLETWNLLQAITNLAASDETSNLSIFWRRCLTESGFQAPATFAMSSLLLAKPDYLRLLAPEQESFVRACRSHSSSCLLKIIDRVVRGQSFPNCGSSGRESLSESTVIFAMLLLGSMIHLSIHENALDRKAHDAYQFLERYLTETLRLIGPSLENSGYHNPGSSDWFVLQKINTRLTHCHFLPDESDLNSYQAFARFSGLRDLGSPNDYMALVPLSWWKSRNYPSLPGLTAGDLYNTLGLVCCCISDNTTRPSELLQKARRSWAGIRLFVGLLTDDIVAQIAPCRSLPHDSFFSDLISEWKFVLEFFEEIRPKHFKHFDLINYVGTWGDFLQGAYVCSLPVVLMSMRVISLDRLVTTLCVLSLYEKYRLAAIFLLRHPAGMDLVAKLLSIRHRVEEGALSGTVTGDK</sequence>
<evidence type="ECO:0000313" key="3">
    <source>
        <dbReference type="Proteomes" id="UP000053328"/>
    </source>
</evidence>
<evidence type="ECO:0000256" key="1">
    <source>
        <dbReference type="SAM" id="MobiDB-lite"/>
    </source>
</evidence>
<dbReference type="EMBL" id="KN847494">
    <property type="protein sequence ID" value="KIW17123.1"/>
    <property type="molecule type" value="Genomic_DNA"/>
</dbReference>
<dbReference type="VEuPathDB" id="FungiDB:PV08_04314"/>
<dbReference type="HOGENOM" id="CLU_388849_0_0_1"/>
<dbReference type="GeneID" id="27331397"/>
<feature type="compositionally biased region" description="Polar residues" evidence="1">
    <location>
        <begin position="158"/>
        <end position="205"/>
    </location>
</feature>
<feature type="region of interest" description="Disordered" evidence="1">
    <location>
        <begin position="141"/>
        <end position="222"/>
    </location>
</feature>